<dbReference type="SMART" id="SM00346">
    <property type="entry name" value="HTH_ICLR"/>
    <property type="match status" value="1"/>
</dbReference>
<dbReference type="PANTHER" id="PTHR30136:SF24">
    <property type="entry name" value="HTH-TYPE TRANSCRIPTIONAL REPRESSOR ALLR"/>
    <property type="match status" value="1"/>
</dbReference>
<dbReference type="InterPro" id="IPR050707">
    <property type="entry name" value="HTH_MetabolicPath_Reg"/>
</dbReference>
<dbReference type="InterPro" id="IPR036390">
    <property type="entry name" value="WH_DNA-bd_sf"/>
</dbReference>
<sequence length="221" mass="23364">MSRPGSDPGLTGRQPSAVHGALSVLEEVARAGPGVTAQQISRSLGLPRATTYRLLNLLVQDEYLVRMPDLAGFALGHKVALLAGLAAAAAPAENPHDIVVELRGRIRGGVHLASYRDGVLELVDVDPDFPLSDERRLLSDLSSSALGTLLIAERRHDPLPFSSRPTPAMPGRGCFAAALRDATGALVAGVALALPEQRLAEPESLLELIAPECRRLEAALR</sequence>
<dbReference type="Proteomes" id="UP001500213">
    <property type="component" value="Unassembled WGS sequence"/>
</dbReference>
<keyword evidence="3" id="KW-1185">Reference proteome</keyword>
<evidence type="ECO:0000313" key="3">
    <source>
        <dbReference type="Proteomes" id="UP001500213"/>
    </source>
</evidence>
<dbReference type="InterPro" id="IPR005471">
    <property type="entry name" value="Tscrpt_reg_IclR_N"/>
</dbReference>
<dbReference type="PROSITE" id="PS51077">
    <property type="entry name" value="HTH_ICLR"/>
    <property type="match status" value="1"/>
</dbReference>
<evidence type="ECO:0000313" key="2">
    <source>
        <dbReference type="EMBL" id="GAA4187664.1"/>
    </source>
</evidence>
<proteinExistence type="predicted"/>
<reference evidence="3" key="1">
    <citation type="journal article" date="2019" name="Int. J. Syst. Evol. Microbiol.">
        <title>The Global Catalogue of Microorganisms (GCM) 10K type strain sequencing project: providing services to taxonomists for standard genome sequencing and annotation.</title>
        <authorList>
            <consortium name="The Broad Institute Genomics Platform"/>
            <consortium name="The Broad Institute Genome Sequencing Center for Infectious Disease"/>
            <person name="Wu L."/>
            <person name="Ma J."/>
        </authorList>
    </citation>
    <scope>NUCLEOTIDE SEQUENCE [LARGE SCALE GENOMIC DNA]</scope>
    <source>
        <strain evidence="3">JCM 17593</strain>
    </source>
</reference>
<dbReference type="Pfam" id="PF09339">
    <property type="entry name" value="HTH_IclR"/>
    <property type="match status" value="1"/>
</dbReference>
<accession>A0ABP8AQG3</accession>
<dbReference type="Gene3D" id="1.10.10.10">
    <property type="entry name" value="Winged helix-like DNA-binding domain superfamily/Winged helix DNA-binding domain"/>
    <property type="match status" value="1"/>
</dbReference>
<organism evidence="2 3">
    <name type="scientific">Gryllotalpicola kribbensis</name>
    <dbReference type="NCBI Taxonomy" id="993084"/>
    <lineage>
        <taxon>Bacteria</taxon>
        <taxon>Bacillati</taxon>
        <taxon>Actinomycetota</taxon>
        <taxon>Actinomycetes</taxon>
        <taxon>Micrococcales</taxon>
        <taxon>Microbacteriaceae</taxon>
        <taxon>Gryllotalpicola</taxon>
    </lineage>
</organism>
<dbReference type="PANTHER" id="PTHR30136">
    <property type="entry name" value="HELIX-TURN-HELIX TRANSCRIPTIONAL REGULATOR, ICLR FAMILY"/>
    <property type="match status" value="1"/>
</dbReference>
<comment type="caution">
    <text evidence="2">The sequence shown here is derived from an EMBL/GenBank/DDBJ whole genome shotgun (WGS) entry which is preliminary data.</text>
</comment>
<evidence type="ECO:0000259" key="1">
    <source>
        <dbReference type="PROSITE" id="PS51077"/>
    </source>
</evidence>
<protein>
    <recommendedName>
        <fullName evidence="1">HTH iclR-type domain-containing protein</fullName>
    </recommendedName>
</protein>
<dbReference type="EMBL" id="BAABBX010000010">
    <property type="protein sequence ID" value="GAA4187664.1"/>
    <property type="molecule type" value="Genomic_DNA"/>
</dbReference>
<name>A0ABP8AQG3_9MICO</name>
<gene>
    <name evidence="2" type="ORF">GCM10022288_12880</name>
</gene>
<dbReference type="RefSeq" id="WP_344775035.1">
    <property type="nucleotide sequence ID" value="NZ_BAABBX010000010.1"/>
</dbReference>
<dbReference type="InterPro" id="IPR036388">
    <property type="entry name" value="WH-like_DNA-bd_sf"/>
</dbReference>
<feature type="domain" description="HTH iclR-type" evidence="1">
    <location>
        <begin position="15"/>
        <end position="77"/>
    </location>
</feature>
<dbReference type="SUPFAM" id="SSF46785">
    <property type="entry name" value="Winged helix' DNA-binding domain"/>
    <property type="match status" value="1"/>
</dbReference>